<comment type="caution">
    <text evidence="2">The sequence shown here is derived from an EMBL/GenBank/DDBJ whole genome shotgun (WGS) entry which is preliminary data.</text>
</comment>
<evidence type="ECO:0000313" key="2">
    <source>
        <dbReference type="EMBL" id="MBP2399784.1"/>
    </source>
</evidence>
<evidence type="ECO:0000256" key="1">
    <source>
        <dbReference type="SAM" id="MobiDB-lite"/>
    </source>
</evidence>
<feature type="region of interest" description="Disordered" evidence="1">
    <location>
        <begin position="1"/>
        <end position="28"/>
    </location>
</feature>
<organism evidence="2 3">
    <name type="scientific">Glutamicibacter protophormiae</name>
    <name type="common">Brevibacterium protophormiae</name>
    <dbReference type="NCBI Taxonomy" id="37930"/>
    <lineage>
        <taxon>Bacteria</taxon>
        <taxon>Bacillati</taxon>
        <taxon>Actinomycetota</taxon>
        <taxon>Actinomycetes</taxon>
        <taxon>Micrococcales</taxon>
        <taxon>Micrococcaceae</taxon>
        <taxon>Glutamicibacter</taxon>
    </lineage>
</organism>
<accession>A0ABS4XTE1</accession>
<dbReference type="Proteomes" id="UP001195422">
    <property type="component" value="Unassembled WGS sequence"/>
</dbReference>
<gene>
    <name evidence="2" type="ORF">JOF39_002865</name>
</gene>
<dbReference type="EMBL" id="JAGIOJ010000001">
    <property type="protein sequence ID" value="MBP2399784.1"/>
    <property type="molecule type" value="Genomic_DNA"/>
</dbReference>
<proteinExistence type="predicted"/>
<sequence length="73" mass="7990">MGDHGLSSRGAFEHRANPDRPLGGDPVRKPMEEIRVAYCWADTQKVSRSGTVSLYSNTYEVDPPLAGTTVELV</sequence>
<keyword evidence="3" id="KW-1185">Reference proteome</keyword>
<name>A0ABS4XTE1_GLUPR</name>
<reference evidence="2 3" key="1">
    <citation type="submission" date="2021-03" db="EMBL/GenBank/DDBJ databases">
        <title>Sequencing the genomes of 1000 actinobacteria strains.</title>
        <authorList>
            <person name="Klenk H.-P."/>
        </authorList>
    </citation>
    <scope>NUCLEOTIDE SEQUENCE [LARGE SCALE GENOMIC DNA]</scope>
    <source>
        <strain evidence="2 3">DSM 20168</strain>
    </source>
</reference>
<evidence type="ECO:0000313" key="3">
    <source>
        <dbReference type="Proteomes" id="UP001195422"/>
    </source>
</evidence>
<protein>
    <submittedName>
        <fullName evidence="2">Uncharacterized protein</fullName>
    </submittedName>
</protein>